<keyword evidence="3" id="KW-0611">Plant defense</keyword>
<feature type="region of interest" description="Disordered" evidence="8">
    <location>
        <begin position="248"/>
        <end position="299"/>
    </location>
</feature>
<dbReference type="PRINTS" id="PR00615">
    <property type="entry name" value="CCAATSUBUNTA"/>
</dbReference>
<name>A0A8X8YWN3_SALSN</name>
<dbReference type="GO" id="GO:0045087">
    <property type="term" value="P:innate immune response"/>
    <property type="evidence" value="ECO:0007669"/>
    <property type="project" value="InterPro"/>
</dbReference>
<keyword evidence="7" id="KW-0804">Transcription</keyword>
<comment type="caution">
    <text evidence="11">The sequence shown here is derived from an EMBL/GenBank/DDBJ whole genome shotgun (WGS) entry which is preliminary data.</text>
</comment>
<accession>A0A8X8YWN3</accession>
<dbReference type="Gene3D" id="1.10.20.10">
    <property type="entry name" value="Histone, subunit A"/>
    <property type="match status" value="1"/>
</dbReference>
<dbReference type="GO" id="GO:0000978">
    <property type="term" value="F:RNA polymerase II cis-regulatory region sequence-specific DNA binding"/>
    <property type="evidence" value="ECO:0007669"/>
    <property type="project" value="TreeGrafter"/>
</dbReference>
<dbReference type="InterPro" id="IPR003958">
    <property type="entry name" value="CBFA_NFYB_domain"/>
</dbReference>
<evidence type="ECO:0000313" key="11">
    <source>
        <dbReference type="EMBL" id="KAG6384176.1"/>
    </source>
</evidence>
<dbReference type="AlphaFoldDB" id="A0A8X8YWN3"/>
<evidence type="ECO:0000256" key="8">
    <source>
        <dbReference type="SAM" id="MobiDB-lite"/>
    </source>
</evidence>
<evidence type="ECO:0000256" key="2">
    <source>
        <dbReference type="ARBA" id="ARBA00011021"/>
    </source>
</evidence>
<dbReference type="InterPro" id="IPR009072">
    <property type="entry name" value="Histone-fold"/>
</dbReference>
<keyword evidence="6" id="KW-0010">Activator</keyword>
<keyword evidence="9" id="KW-1133">Transmembrane helix</keyword>
<evidence type="ECO:0000256" key="9">
    <source>
        <dbReference type="SAM" id="Phobius"/>
    </source>
</evidence>
<dbReference type="InterPro" id="IPR035176">
    <property type="entry name" value="PEP"/>
</dbReference>
<feature type="compositionally biased region" description="Basic and acidic residues" evidence="8">
    <location>
        <begin position="134"/>
        <end position="150"/>
    </location>
</feature>
<comment type="similarity">
    <text evidence="1">Belongs to the NFYB/HAP3 subunit family.</text>
</comment>
<dbReference type="EMBL" id="PNBA02000239">
    <property type="protein sequence ID" value="KAG6384176.1"/>
    <property type="molecule type" value="Genomic_DNA"/>
</dbReference>
<comment type="similarity">
    <text evidence="2">Belongs to the brassicaceae elicitor peptide family.</text>
</comment>
<proteinExistence type="inferred from homology"/>
<evidence type="ECO:0000256" key="7">
    <source>
        <dbReference type="ARBA" id="ARBA00023163"/>
    </source>
</evidence>
<feature type="domain" description="Transcription factor CBF/NF-Y/archaeal histone" evidence="10">
    <location>
        <begin position="290"/>
        <end position="339"/>
    </location>
</feature>
<evidence type="ECO:0000256" key="5">
    <source>
        <dbReference type="ARBA" id="ARBA00023125"/>
    </source>
</evidence>
<dbReference type="InterPro" id="IPR027113">
    <property type="entry name" value="Transc_fact_NFYB/HAP3"/>
</dbReference>
<dbReference type="Proteomes" id="UP000298416">
    <property type="component" value="Unassembled WGS sequence"/>
</dbReference>
<feature type="transmembrane region" description="Helical" evidence="9">
    <location>
        <begin position="40"/>
        <end position="59"/>
    </location>
</feature>
<dbReference type="GO" id="GO:0046982">
    <property type="term" value="F:protein heterodimerization activity"/>
    <property type="evidence" value="ECO:0007669"/>
    <property type="project" value="InterPro"/>
</dbReference>
<dbReference type="PANTHER" id="PTHR11064">
    <property type="entry name" value="CCAAT-BINDING TRANSCRIPTION FACTOR-RELATED"/>
    <property type="match status" value="1"/>
</dbReference>
<dbReference type="Pfam" id="PF00808">
    <property type="entry name" value="CBFD_NFYB_HMF"/>
    <property type="match status" value="1"/>
</dbReference>
<feature type="compositionally biased region" description="Basic and acidic residues" evidence="8">
    <location>
        <begin position="276"/>
        <end position="288"/>
    </location>
</feature>
<evidence type="ECO:0000313" key="12">
    <source>
        <dbReference type="Proteomes" id="UP000298416"/>
    </source>
</evidence>
<evidence type="ECO:0000256" key="4">
    <source>
        <dbReference type="ARBA" id="ARBA00023015"/>
    </source>
</evidence>
<feature type="region of interest" description="Disordered" evidence="8">
    <location>
        <begin position="129"/>
        <end position="156"/>
    </location>
</feature>
<keyword evidence="5" id="KW-0238">DNA-binding</keyword>
<keyword evidence="9" id="KW-0472">Membrane</keyword>
<reference evidence="11" key="1">
    <citation type="submission" date="2018-01" db="EMBL/GenBank/DDBJ databases">
        <authorList>
            <person name="Mao J.F."/>
        </authorList>
    </citation>
    <scope>NUCLEOTIDE SEQUENCE</scope>
    <source>
        <strain evidence="11">Huo1</strain>
        <tissue evidence="11">Leaf</tissue>
    </source>
</reference>
<organism evidence="11">
    <name type="scientific">Salvia splendens</name>
    <name type="common">Scarlet sage</name>
    <dbReference type="NCBI Taxonomy" id="180675"/>
    <lineage>
        <taxon>Eukaryota</taxon>
        <taxon>Viridiplantae</taxon>
        <taxon>Streptophyta</taxon>
        <taxon>Embryophyta</taxon>
        <taxon>Tracheophyta</taxon>
        <taxon>Spermatophyta</taxon>
        <taxon>Magnoliopsida</taxon>
        <taxon>eudicotyledons</taxon>
        <taxon>Gunneridae</taxon>
        <taxon>Pentapetalae</taxon>
        <taxon>asterids</taxon>
        <taxon>lamiids</taxon>
        <taxon>Lamiales</taxon>
        <taxon>Lamiaceae</taxon>
        <taxon>Nepetoideae</taxon>
        <taxon>Mentheae</taxon>
        <taxon>Salviinae</taxon>
        <taxon>Salvia</taxon>
        <taxon>Salvia subgen. Calosphace</taxon>
        <taxon>core Calosphace</taxon>
    </lineage>
</organism>
<evidence type="ECO:0000256" key="6">
    <source>
        <dbReference type="ARBA" id="ARBA00023159"/>
    </source>
</evidence>
<evidence type="ECO:0000256" key="3">
    <source>
        <dbReference type="ARBA" id="ARBA00022821"/>
    </source>
</evidence>
<dbReference type="CDD" id="cd22907">
    <property type="entry name" value="HFD_NFYB"/>
    <property type="match status" value="1"/>
</dbReference>
<dbReference type="PANTHER" id="PTHR11064:SF9">
    <property type="entry name" value="NUCLEAR TRANSCRIPTION FACTOR Y SUBUNIT BETA"/>
    <property type="match status" value="1"/>
</dbReference>
<keyword evidence="4" id="KW-0805">Transcription regulation</keyword>
<dbReference type="InterPro" id="IPR003956">
    <property type="entry name" value="Transcrpt_fac_NFYB/HAP3_CS"/>
</dbReference>
<protein>
    <recommendedName>
        <fullName evidence="10">Transcription factor CBF/NF-Y/archaeal histone domain-containing protein</fullName>
    </recommendedName>
</protein>
<evidence type="ECO:0000259" key="10">
    <source>
        <dbReference type="Pfam" id="PF00808"/>
    </source>
</evidence>
<dbReference type="GO" id="GO:0001228">
    <property type="term" value="F:DNA-binding transcription activator activity, RNA polymerase II-specific"/>
    <property type="evidence" value="ECO:0007669"/>
    <property type="project" value="InterPro"/>
</dbReference>
<dbReference type="PROSITE" id="PS00685">
    <property type="entry name" value="NFYB_HAP3"/>
    <property type="match status" value="1"/>
</dbReference>
<reference evidence="11" key="2">
    <citation type="submission" date="2020-08" db="EMBL/GenBank/DDBJ databases">
        <title>Plant Genome Project.</title>
        <authorList>
            <person name="Zhang R.-G."/>
        </authorList>
    </citation>
    <scope>NUCLEOTIDE SEQUENCE</scope>
    <source>
        <strain evidence="11">Huo1</strain>
        <tissue evidence="11">Leaf</tissue>
    </source>
</reference>
<keyword evidence="12" id="KW-1185">Reference proteome</keyword>
<dbReference type="GO" id="GO:0016602">
    <property type="term" value="C:CCAAT-binding factor complex"/>
    <property type="evidence" value="ECO:0007669"/>
    <property type="project" value="InterPro"/>
</dbReference>
<dbReference type="SUPFAM" id="SSF47113">
    <property type="entry name" value="Histone-fold"/>
    <property type="match status" value="1"/>
</dbReference>
<dbReference type="Pfam" id="PF17232">
    <property type="entry name" value="Pep1_7"/>
    <property type="match status" value="1"/>
</dbReference>
<gene>
    <name evidence="11" type="ORF">SASPL_156025</name>
</gene>
<evidence type="ECO:0000256" key="1">
    <source>
        <dbReference type="ARBA" id="ARBA00009053"/>
    </source>
</evidence>
<keyword evidence="9" id="KW-0812">Transmembrane</keyword>
<sequence>MEGQCGKSYGFREWKLGRSYPIFVFQVRKIRKIERKSREFMSLHVLILTLGALILILGFSNEKEFKFLAEVQRTTRDRASIAEFTREVQNGEESSSKDSSFLRIFRNPNHPCNYFDVAKRAVLKCLGLDSSSEPSRRSDQHDKQDSRNSRTETGLVEPIRIQPVTVQKSELSFRFRADPMILGVVSPKRNLYVLLNNTITKFKNIRIQLTPNYISNLCHHQNRLSTINISLLPNLKKPQTLQKLKIPIPNERSKNPKQPLITTITRRVQQRPGEAPSDREREPDHEENPPANAKISKEAKETVQECVSEFISFVTGEASDKCQREKRKTVNGDDLLWAMTTLGFDDYVVPLKDYLSTYRESDGETREKNEKNERVFRSSASASSPCEVDFDAEKIASNPSFLQGFGSGGGGVLIEFGGGELWRRVVVLSGERLTLR</sequence>